<evidence type="ECO:0000256" key="8">
    <source>
        <dbReference type="ARBA" id="ARBA00023295"/>
    </source>
</evidence>
<evidence type="ECO:0000259" key="9">
    <source>
        <dbReference type="SMART" id="SM00813"/>
    </source>
</evidence>
<dbReference type="CAZy" id="GH51">
    <property type="family name" value="Glycoside Hydrolase Family 51"/>
</dbReference>
<dbReference type="InterPro" id="IPR017853">
    <property type="entry name" value="GH"/>
</dbReference>
<comment type="similarity">
    <text evidence="3">Belongs to the glycosyl hydrolase 51 family.</text>
</comment>
<comment type="catalytic activity">
    <reaction evidence="1">
        <text>Hydrolysis of terminal non-reducing alpha-L-arabinofuranoside residues in alpha-L-arabinosides.</text>
        <dbReference type="EC" id="3.2.1.55"/>
    </reaction>
</comment>
<keyword evidence="7" id="KW-0119">Carbohydrate metabolism</keyword>
<feature type="domain" description="Alpha-L-arabinofuranosidase C-terminal" evidence="9">
    <location>
        <begin position="295"/>
        <end position="486"/>
    </location>
</feature>
<evidence type="ECO:0000256" key="3">
    <source>
        <dbReference type="ARBA" id="ARBA00007186"/>
    </source>
</evidence>
<dbReference type="EMBL" id="CP002171">
    <property type="protein sequence ID" value="ADL68215.1"/>
    <property type="molecule type" value="Genomic_DNA"/>
</dbReference>
<evidence type="ECO:0000256" key="1">
    <source>
        <dbReference type="ARBA" id="ARBA00001462"/>
    </source>
</evidence>
<keyword evidence="8" id="KW-0326">Glycosidase</keyword>
<dbReference type="GeneID" id="93863544"/>
<dbReference type="SMART" id="SM00813">
    <property type="entry name" value="Alpha-L-AF_C"/>
    <property type="match status" value="1"/>
</dbReference>
<keyword evidence="6" id="KW-0378">Hydrolase</keyword>
<evidence type="ECO:0000256" key="7">
    <source>
        <dbReference type="ARBA" id="ARBA00023277"/>
    </source>
</evidence>
<name>D9TT73_THETC</name>
<dbReference type="Gene3D" id="3.20.20.80">
    <property type="entry name" value="Glycosidases"/>
    <property type="match status" value="1"/>
</dbReference>
<protein>
    <recommendedName>
        <fullName evidence="5">non-reducing end alpha-L-arabinofuranosidase</fullName>
        <ecNumber evidence="5">3.2.1.55</ecNumber>
    </recommendedName>
</protein>
<dbReference type="Proteomes" id="UP000001626">
    <property type="component" value="Chromosome"/>
</dbReference>
<comment type="pathway">
    <text evidence="2">Glycan metabolism.</text>
</comment>
<accession>D9TT73</accession>
<dbReference type="HOGENOM" id="CLU_017810_2_0_9"/>
<keyword evidence="11" id="KW-1185">Reference proteome</keyword>
<dbReference type="Gene3D" id="2.60.40.1180">
    <property type="entry name" value="Golgi alpha-mannosidase II"/>
    <property type="match status" value="1"/>
</dbReference>
<dbReference type="AlphaFoldDB" id="D9TT73"/>
<dbReference type="PANTHER" id="PTHR43576">
    <property type="entry name" value="ALPHA-L-ARABINOFURANOSIDASE C-RELATED"/>
    <property type="match status" value="1"/>
</dbReference>
<evidence type="ECO:0000256" key="4">
    <source>
        <dbReference type="ARBA" id="ARBA00011165"/>
    </source>
</evidence>
<dbReference type="InterPro" id="IPR013780">
    <property type="entry name" value="Glyco_hydro_b"/>
</dbReference>
<proteinExistence type="inferred from homology"/>
<dbReference type="Pfam" id="PF06964">
    <property type="entry name" value="Alpha-L-AF_C"/>
    <property type="match status" value="1"/>
</dbReference>
<reference evidence="10 11" key="1">
    <citation type="submission" date="2010-08" db="EMBL/GenBank/DDBJ databases">
        <title>Complete sequence of Thermoanaerobacterium thermosaccharolyticum DSM 571.</title>
        <authorList>
            <consortium name="US DOE Joint Genome Institute"/>
            <person name="Lucas S."/>
            <person name="Copeland A."/>
            <person name="Lapidus A."/>
            <person name="Cheng J.-F."/>
            <person name="Bruce D."/>
            <person name="Goodwin L."/>
            <person name="Pitluck S."/>
            <person name="Teshima H."/>
            <person name="Detter J.C."/>
            <person name="Han C."/>
            <person name="Tapia R."/>
            <person name="Land M."/>
            <person name="Hauser L."/>
            <person name="Chang Y.-J."/>
            <person name="Jeffries C."/>
            <person name="Kyrpides N."/>
            <person name="Ivanova N."/>
            <person name="Mikhailova N."/>
            <person name="Hemme C.L."/>
            <person name="Woyke T."/>
        </authorList>
    </citation>
    <scope>NUCLEOTIDE SEQUENCE [LARGE SCALE GENOMIC DNA]</scope>
    <source>
        <strain evidence="11">ATCC 7956 / DSM 571 / NCIMB 9385 / NCA 3814 / NCTC 13789 / WDCM 00135 / 2032</strain>
    </source>
</reference>
<dbReference type="RefSeq" id="WP_013297190.1">
    <property type="nucleotide sequence ID" value="NC_014410.1"/>
</dbReference>
<dbReference type="PANTHER" id="PTHR43576:SF2">
    <property type="entry name" value="INTRACELLULAR EXO-ALPHA-L-ARABINOFURANOSIDASE 2"/>
    <property type="match status" value="1"/>
</dbReference>
<dbReference type="GO" id="GO:0046556">
    <property type="term" value="F:alpha-L-arabinofuranosidase activity"/>
    <property type="evidence" value="ECO:0007669"/>
    <property type="project" value="UniProtKB-EC"/>
</dbReference>
<dbReference type="GO" id="GO:0000272">
    <property type="term" value="P:polysaccharide catabolic process"/>
    <property type="evidence" value="ECO:0007669"/>
    <property type="project" value="TreeGrafter"/>
</dbReference>
<dbReference type="InterPro" id="IPR055235">
    <property type="entry name" value="ASD1_cat"/>
</dbReference>
<organism evidence="10 11">
    <name type="scientific">Thermoanaerobacterium thermosaccharolyticum (strain ATCC 7956 / DSM 571 / NCIMB 9385 / NCA 3814 / NCTC 13789 / WDCM 00135 / 2032)</name>
    <name type="common">Clostridium thermosaccharolyticum</name>
    <dbReference type="NCBI Taxonomy" id="580327"/>
    <lineage>
        <taxon>Bacteria</taxon>
        <taxon>Bacillati</taxon>
        <taxon>Bacillota</taxon>
        <taxon>Clostridia</taxon>
        <taxon>Thermoanaerobacterales</taxon>
        <taxon>Thermoanaerobacteraceae</taxon>
        <taxon>Thermoanaerobacterium</taxon>
    </lineage>
</organism>
<sequence length="497" mass="56565">MLAKIVINADCKKGKISKNIYGHFAEHLGRCIYGGFWVGKDSEIPNIDGIRKDVVEALKKIKIPVLRWPGGCFADEYHWKDGIGPYESRPKMINVHWGGVIENNHFGTHEFFELCDLLNAEPYICGNVGSGTVQEMREWIEYMTFDGESPMANLRASNGRKEPWKLKYFGVGNESWGCGGNMRPEYYADVYRRYSTYVRNFGSNKIFKIACGPNTDDYNWTEVLMREAGKFVDGLSLHYYTVPGTWERKGSATDFDEEEWFITMKKALYMDELISKHSTIMDKYDSEKRVALVVDEWGTWYDVEPGTNPGFLYQQNTMRDALVAGIHFNIFNKHCDRVKMANIAQTINVLQAVILTDGAKMVLTPTYHVFDMYKVHQDAELLDFNIDTPEYMLDSEHGIPQVTATVSSDDSGKIHISLCNLNPKESVTVECEFRGAKVSKATCTILTADEMNAHNTFDNPNKVVPKEFDEIKIIDNKVIVTMPKMSVIVVEVGKVEE</sequence>
<dbReference type="InterPro" id="IPR010720">
    <property type="entry name" value="Alpha-L-AF_C"/>
</dbReference>
<comment type="subunit">
    <text evidence="4">Homohexamer; trimer of dimers.</text>
</comment>
<dbReference type="STRING" id="580327.Tthe_0656"/>
<dbReference type="OrthoDB" id="9758333at2"/>
<dbReference type="eggNOG" id="COG3534">
    <property type="taxonomic scope" value="Bacteria"/>
</dbReference>
<evidence type="ECO:0000313" key="10">
    <source>
        <dbReference type="EMBL" id="ADL68215.1"/>
    </source>
</evidence>
<dbReference type="GO" id="GO:0046373">
    <property type="term" value="P:L-arabinose metabolic process"/>
    <property type="evidence" value="ECO:0007669"/>
    <property type="project" value="InterPro"/>
</dbReference>
<evidence type="ECO:0000313" key="11">
    <source>
        <dbReference type="Proteomes" id="UP000001626"/>
    </source>
</evidence>
<evidence type="ECO:0000256" key="2">
    <source>
        <dbReference type="ARBA" id="ARBA00004881"/>
    </source>
</evidence>
<dbReference type="EC" id="3.2.1.55" evidence="5"/>
<gene>
    <name evidence="10" type="ordered locus">Tthe_0656</name>
</gene>
<dbReference type="SUPFAM" id="SSF51445">
    <property type="entry name" value="(Trans)glycosidases"/>
    <property type="match status" value="1"/>
</dbReference>
<evidence type="ECO:0000256" key="6">
    <source>
        <dbReference type="ARBA" id="ARBA00022801"/>
    </source>
</evidence>
<dbReference type="KEGG" id="ttm:Tthe_0656"/>
<dbReference type="Pfam" id="PF22848">
    <property type="entry name" value="ASD1_dom"/>
    <property type="match status" value="1"/>
</dbReference>
<evidence type="ECO:0000256" key="5">
    <source>
        <dbReference type="ARBA" id="ARBA00012670"/>
    </source>
</evidence>
<dbReference type="SUPFAM" id="SSF51011">
    <property type="entry name" value="Glycosyl hydrolase domain"/>
    <property type="match status" value="1"/>
</dbReference>